<keyword evidence="4" id="KW-1185">Reference proteome</keyword>
<feature type="compositionally biased region" description="Basic and acidic residues" evidence="1">
    <location>
        <begin position="232"/>
        <end position="242"/>
    </location>
</feature>
<feature type="region of interest" description="Disordered" evidence="1">
    <location>
        <begin position="179"/>
        <end position="198"/>
    </location>
</feature>
<evidence type="ECO:0000313" key="4">
    <source>
        <dbReference type="Proteomes" id="UP000009027"/>
    </source>
</evidence>
<feature type="region of interest" description="Disordered" evidence="1">
    <location>
        <begin position="211"/>
        <end position="290"/>
    </location>
</feature>
<feature type="chain" id="PRO_5003389612" description="Leishmanolysin-like peptidase" evidence="2">
    <location>
        <begin position="25"/>
        <end position="315"/>
    </location>
</feature>
<dbReference type="AlphaFoldDB" id="F9WTT9"/>
<name>F9WTT9_TRYVY</name>
<gene>
    <name evidence="3" type="ORF">TvY486_0038770</name>
</gene>
<proteinExistence type="predicted"/>
<keyword evidence="2" id="KW-0732">Signal</keyword>
<accession>F9WTT9</accession>
<reference evidence="3 4" key="1">
    <citation type="journal article" date="2012" name="Proc. Natl. Acad. Sci. U.S.A.">
        <title>Antigenic diversity is generated by distinct evolutionary mechanisms in African trypanosome species.</title>
        <authorList>
            <person name="Jackson A.P."/>
            <person name="Berry A."/>
            <person name="Aslett M."/>
            <person name="Allison H.C."/>
            <person name="Burton P."/>
            <person name="Vavrova-Anderson J."/>
            <person name="Brown R."/>
            <person name="Browne H."/>
            <person name="Corton N."/>
            <person name="Hauser H."/>
            <person name="Gamble J."/>
            <person name="Gilderthorp R."/>
            <person name="Marcello L."/>
            <person name="McQuillan J."/>
            <person name="Otto T.D."/>
            <person name="Quail M.A."/>
            <person name="Sanders M.J."/>
            <person name="van Tonder A."/>
            <person name="Ginger M.L."/>
            <person name="Field M.C."/>
            <person name="Barry J.D."/>
            <person name="Hertz-Fowler C."/>
            <person name="Berriman M."/>
        </authorList>
    </citation>
    <scope>NUCLEOTIDE SEQUENCE</scope>
    <source>
        <strain evidence="3 4">Y486</strain>
    </source>
</reference>
<feature type="compositionally biased region" description="Gly residues" evidence="1">
    <location>
        <begin position="183"/>
        <end position="198"/>
    </location>
</feature>
<dbReference type="Proteomes" id="UP000009027">
    <property type="component" value="Unassembled WGS sequence"/>
</dbReference>
<evidence type="ECO:0000313" key="3">
    <source>
        <dbReference type="EMBL" id="CCD20985.1"/>
    </source>
</evidence>
<feature type="signal peptide" evidence="2">
    <location>
        <begin position="1"/>
        <end position="24"/>
    </location>
</feature>
<evidence type="ECO:0000256" key="2">
    <source>
        <dbReference type="SAM" id="SignalP"/>
    </source>
</evidence>
<sequence length="315" mass="33088">MKGTNVIVAVSLLVLYSSISKARGEEQNKKISAALSAARAKVLFEKCALSHGGLQTPDCYGTVYELETQNCTLSKETGGYIVALCRFGPKANVSFKNCHKGIASTRGRPPIERAEPKFCDHVFVHGLPFSFCESVVVSPIGFYNCSEEHLGVNGNATCDVSLEPHLRMANCTYDGSASEAGAHGHGGTGRGGEAMGGGTSKVLEATFLTGQNALDSDQSEEVEKMPAASLGERSEEGEKESAESSAANRKRTGATSTEKPAETVGSGDNSEENGGASRNAAAKPEKTQAALHLAGERGKLFPFAFLLRAFCGSRA</sequence>
<dbReference type="VEuPathDB" id="TriTrypDB:TvY486_0038770"/>
<organism evidence="3 4">
    <name type="scientific">Trypanosoma vivax (strain Y486)</name>
    <dbReference type="NCBI Taxonomy" id="1055687"/>
    <lineage>
        <taxon>Eukaryota</taxon>
        <taxon>Discoba</taxon>
        <taxon>Euglenozoa</taxon>
        <taxon>Kinetoplastea</taxon>
        <taxon>Metakinetoplastina</taxon>
        <taxon>Trypanosomatida</taxon>
        <taxon>Trypanosomatidae</taxon>
        <taxon>Trypanosoma</taxon>
        <taxon>Duttonella</taxon>
    </lineage>
</organism>
<evidence type="ECO:0000256" key="1">
    <source>
        <dbReference type="SAM" id="MobiDB-lite"/>
    </source>
</evidence>
<dbReference type="EMBL" id="CAEX01006752">
    <property type="protein sequence ID" value="CCD20985.1"/>
    <property type="molecule type" value="Genomic_DNA"/>
</dbReference>
<protein>
    <recommendedName>
        <fullName evidence="5">Leishmanolysin-like peptidase</fullName>
    </recommendedName>
</protein>
<evidence type="ECO:0008006" key="5">
    <source>
        <dbReference type="Google" id="ProtNLM"/>
    </source>
</evidence>